<evidence type="ECO:0000313" key="3">
    <source>
        <dbReference type="EMBL" id="CAB4182333.1"/>
    </source>
</evidence>
<accession>A0A6J5T7J9</accession>
<dbReference type="Pfam" id="PF12322">
    <property type="entry name" value="T4_baseplate"/>
    <property type="match status" value="1"/>
</dbReference>
<dbReference type="EMBL" id="LR797157">
    <property type="protein sequence ID" value="CAB4190852.1"/>
    <property type="molecule type" value="Genomic_DNA"/>
</dbReference>
<evidence type="ECO:0000313" key="1">
    <source>
        <dbReference type="EMBL" id="CAB4170922.1"/>
    </source>
</evidence>
<proteinExistence type="predicted"/>
<evidence type="ECO:0000313" key="5">
    <source>
        <dbReference type="EMBL" id="CAB4211201.1"/>
    </source>
</evidence>
<evidence type="ECO:0000313" key="6">
    <source>
        <dbReference type="EMBL" id="CAB4222834.1"/>
    </source>
</evidence>
<evidence type="ECO:0000313" key="2">
    <source>
        <dbReference type="EMBL" id="CAB4177126.1"/>
    </source>
</evidence>
<dbReference type="EMBL" id="LR797021">
    <property type="protein sequence ID" value="CAB4182333.1"/>
    <property type="molecule type" value="Genomic_DNA"/>
</dbReference>
<organism evidence="6">
    <name type="scientific">uncultured Caudovirales phage</name>
    <dbReference type="NCBI Taxonomy" id="2100421"/>
    <lineage>
        <taxon>Viruses</taxon>
        <taxon>Duplodnaviria</taxon>
        <taxon>Heunggongvirae</taxon>
        <taxon>Uroviricota</taxon>
        <taxon>Caudoviricetes</taxon>
        <taxon>Peduoviridae</taxon>
        <taxon>Maltschvirus</taxon>
        <taxon>Maltschvirus maltsch</taxon>
    </lineage>
</organism>
<dbReference type="EMBL" id="LR798378">
    <property type="protein sequence ID" value="CAB5227821.1"/>
    <property type="molecule type" value="Genomic_DNA"/>
</dbReference>
<evidence type="ECO:0000313" key="7">
    <source>
        <dbReference type="EMBL" id="CAB5227821.1"/>
    </source>
</evidence>
<sequence length="241" mass="27622">MALPKIELPIYDLRIPSTQKEIQVRPFKVKEEKLLLMAAESNDNNEVVNVTKQILNNCILTDGIEIDKLPFFDVDFLFIALRGLSIGDKIELQFTCNAVIDDKKCGHVYEDELDLSKCRIVKDDAITNKIDLGGGLSMKMKYPTYALMKQMEAGEAVIDRKIKVIANCIDMIVNGDEVHTTKDLSKKELVDYIEELSESQFKKLEMFVDNFPYFVVDIENTCPKCKTPHSKEYRDFSAFFQ</sequence>
<name>A0A6J5T7J9_9CAUD</name>
<dbReference type="EMBL" id="LR796860">
    <property type="protein sequence ID" value="CAB4170922.1"/>
    <property type="molecule type" value="Genomic_DNA"/>
</dbReference>
<gene>
    <name evidence="3" type="ORF">UFOVP1065_223</name>
    <name evidence="4" type="ORF">UFOVP1198_192</name>
    <name evidence="5" type="ORF">UFOVP1418_184</name>
    <name evidence="7" type="ORF">UFOVP1524_199</name>
    <name evidence="6" type="ORF">UFOVP1651_199</name>
    <name evidence="1" type="ORF">UFOVP908_177</name>
    <name evidence="2" type="ORF">UFOVP990_192</name>
</gene>
<protein>
    <submittedName>
        <fullName evidence="6">Baseplate hub assembly protein, bacteriophage T4-like</fullName>
    </submittedName>
</protein>
<dbReference type="EMBL" id="LR797518">
    <property type="protein sequence ID" value="CAB4222834.1"/>
    <property type="molecule type" value="Genomic_DNA"/>
</dbReference>
<evidence type="ECO:0000313" key="4">
    <source>
        <dbReference type="EMBL" id="CAB4190852.1"/>
    </source>
</evidence>
<dbReference type="EMBL" id="LR797369">
    <property type="protein sequence ID" value="CAB4211201.1"/>
    <property type="molecule type" value="Genomic_DNA"/>
</dbReference>
<dbReference type="EMBL" id="LR796945">
    <property type="protein sequence ID" value="CAB4177126.1"/>
    <property type="molecule type" value="Genomic_DNA"/>
</dbReference>
<reference evidence="6" key="1">
    <citation type="submission" date="2020-05" db="EMBL/GenBank/DDBJ databases">
        <authorList>
            <person name="Chiriac C."/>
            <person name="Salcher M."/>
            <person name="Ghai R."/>
            <person name="Kavagutti S V."/>
        </authorList>
    </citation>
    <scope>NUCLEOTIDE SEQUENCE</scope>
</reference>
<dbReference type="InterPro" id="IPR024364">
    <property type="entry name" value="Baseplate_phage_T4-like"/>
</dbReference>